<dbReference type="EMBL" id="BJWL01000004">
    <property type="protein sequence ID" value="GFY86136.1"/>
    <property type="molecule type" value="Genomic_DNA"/>
</dbReference>
<accession>A0A7J0EIV9</accession>
<dbReference type="PANTHER" id="PTHR45927:SF7">
    <property type="entry name" value="LYSM-DOMAIN RECEPTOR-LIKE KINASE"/>
    <property type="match status" value="1"/>
</dbReference>
<keyword evidence="4 11" id="KW-0732">Signal</keyword>
<dbReference type="Proteomes" id="UP000585474">
    <property type="component" value="Unassembled WGS sequence"/>
</dbReference>
<dbReference type="InterPro" id="IPR056561">
    <property type="entry name" value="NFP_LYK_LysM1"/>
</dbReference>
<dbReference type="InterPro" id="IPR000719">
    <property type="entry name" value="Prot_kinase_dom"/>
</dbReference>
<evidence type="ECO:0000313" key="14">
    <source>
        <dbReference type="EMBL" id="GFY86136.1"/>
    </source>
</evidence>
<dbReference type="Gene3D" id="1.10.510.10">
    <property type="entry name" value="Transferase(Phosphotransferase) domain 1"/>
    <property type="match status" value="1"/>
</dbReference>
<dbReference type="InterPro" id="IPR018392">
    <property type="entry name" value="LysM"/>
</dbReference>
<dbReference type="InterPro" id="IPR056563">
    <property type="entry name" value="LysM3_LYK4_5"/>
</dbReference>
<dbReference type="InterPro" id="IPR036779">
    <property type="entry name" value="LysM_dom_sf"/>
</dbReference>
<dbReference type="InterPro" id="IPR056562">
    <property type="entry name" value="LysM2_CERK1_LYK3_4_5"/>
</dbReference>
<dbReference type="OrthoDB" id="4062651at2759"/>
<dbReference type="GO" id="GO:0004672">
    <property type="term" value="F:protein kinase activity"/>
    <property type="evidence" value="ECO:0007669"/>
    <property type="project" value="InterPro"/>
</dbReference>
<evidence type="ECO:0000256" key="2">
    <source>
        <dbReference type="ARBA" id="ARBA00022475"/>
    </source>
</evidence>
<dbReference type="Gene3D" id="3.10.350.10">
    <property type="entry name" value="LysM domain"/>
    <property type="match status" value="1"/>
</dbReference>
<evidence type="ECO:0000259" key="12">
    <source>
        <dbReference type="PROSITE" id="PS50011"/>
    </source>
</evidence>
<dbReference type="Pfam" id="PF23472">
    <property type="entry name" value="LysM2_CERK1_LYK3_4_5"/>
    <property type="match status" value="1"/>
</dbReference>
<evidence type="ECO:0000256" key="10">
    <source>
        <dbReference type="SAM" id="Phobius"/>
    </source>
</evidence>
<keyword evidence="8 10" id="KW-0472">Membrane</keyword>
<evidence type="ECO:0000256" key="6">
    <source>
        <dbReference type="ARBA" id="ARBA00022840"/>
    </source>
</evidence>
<feature type="transmembrane region" description="Helical" evidence="10">
    <location>
        <begin position="268"/>
        <end position="293"/>
    </location>
</feature>
<dbReference type="Gene3D" id="3.30.200.20">
    <property type="entry name" value="Phosphorylase Kinase, domain 1"/>
    <property type="match status" value="1"/>
</dbReference>
<dbReference type="PANTHER" id="PTHR45927">
    <property type="entry name" value="LYSM-DOMAIN RECEPTOR-LIKE KINASE-RELATED"/>
    <property type="match status" value="1"/>
</dbReference>
<reference evidence="14 15" key="1">
    <citation type="submission" date="2019-07" db="EMBL/GenBank/DDBJ databases">
        <title>De Novo Assembly of kiwifruit Actinidia rufa.</title>
        <authorList>
            <person name="Sugita-Konishi S."/>
            <person name="Sato K."/>
            <person name="Mori E."/>
            <person name="Abe Y."/>
            <person name="Kisaki G."/>
            <person name="Hamano K."/>
            <person name="Suezawa K."/>
            <person name="Otani M."/>
            <person name="Fukuda T."/>
            <person name="Manabe T."/>
            <person name="Gomi K."/>
            <person name="Tabuchi M."/>
            <person name="Akimitsu K."/>
            <person name="Kataoka I."/>
        </authorList>
    </citation>
    <scope>NUCLEOTIDE SEQUENCE [LARGE SCALE GENOMIC DNA]</scope>
    <source>
        <strain evidence="15">cv. Fuchu</strain>
    </source>
</reference>
<feature type="domain" description="Protein kinase" evidence="12">
    <location>
        <begin position="330"/>
        <end position="608"/>
    </location>
</feature>
<keyword evidence="14" id="KW-0808">Transferase</keyword>
<feature type="signal peptide" evidence="11">
    <location>
        <begin position="1"/>
        <end position="20"/>
    </location>
</feature>
<comment type="subcellular location">
    <subcellularLocation>
        <location evidence="1">Cell membrane</location>
        <topology evidence="1">Single-pass membrane protein</topology>
    </subcellularLocation>
</comment>
<dbReference type="Pfam" id="PF23473">
    <property type="entry name" value="LysM3_LYK4_5"/>
    <property type="match status" value="1"/>
</dbReference>
<dbReference type="InterPro" id="IPR052611">
    <property type="entry name" value="Plant_RLK_LysM"/>
</dbReference>
<proteinExistence type="predicted"/>
<organism evidence="14 15">
    <name type="scientific">Actinidia rufa</name>
    <dbReference type="NCBI Taxonomy" id="165716"/>
    <lineage>
        <taxon>Eukaryota</taxon>
        <taxon>Viridiplantae</taxon>
        <taxon>Streptophyta</taxon>
        <taxon>Embryophyta</taxon>
        <taxon>Tracheophyta</taxon>
        <taxon>Spermatophyta</taxon>
        <taxon>Magnoliopsida</taxon>
        <taxon>eudicotyledons</taxon>
        <taxon>Gunneridae</taxon>
        <taxon>Pentapetalae</taxon>
        <taxon>asterids</taxon>
        <taxon>Ericales</taxon>
        <taxon>Actinidiaceae</taxon>
        <taxon>Actinidia</taxon>
    </lineage>
</organism>
<dbReference type="GO" id="GO:0005524">
    <property type="term" value="F:ATP binding"/>
    <property type="evidence" value="ECO:0007669"/>
    <property type="project" value="UniProtKB-KW"/>
</dbReference>
<evidence type="ECO:0000256" key="11">
    <source>
        <dbReference type="SAM" id="SignalP"/>
    </source>
</evidence>
<dbReference type="GO" id="GO:0051707">
    <property type="term" value="P:response to other organism"/>
    <property type="evidence" value="ECO:0007669"/>
    <property type="project" value="UniProtKB-ARBA"/>
</dbReference>
<keyword evidence="14" id="KW-0418">Kinase</keyword>
<evidence type="ECO:0000256" key="4">
    <source>
        <dbReference type="ARBA" id="ARBA00022729"/>
    </source>
</evidence>
<protein>
    <submittedName>
        <fullName evidence="14">Protein kinase family protein</fullName>
    </submittedName>
</protein>
<keyword evidence="15" id="KW-1185">Reference proteome</keyword>
<evidence type="ECO:0000256" key="9">
    <source>
        <dbReference type="ARBA" id="ARBA00023157"/>
    </source>
</evidence>
<name>A0A7J0EIV9_9ERIC</name>
<dbReference type="PROSITE" id="PS51782">
    <property type="entry name" value="LYSM"/>
    <property type="match status" value="1"/>
</dbReference>
<dbReference type="GO" id="GO:0005886">
    <property type="term" value="C:plasma membrane"/>
    <property type="evidence" value="ECO:0007669"/>
    <property type="project" value="UniProtKB-SubCell"/>
</dbReference>
<keyword evidence="3 10" id="KW-0812">Transmembrane</keyword>
<keyword evidence="5" id="KW-0547">Nucleotide-binding</keyword>
<feature type="domain" description="LysM" evidence="13">
    <location>
        <begin position="186"/>
        <end position="231"/>
    </location>
</feature>
<keyword evidence="9" id="KW-1015">Disulfide bond</keyword>
<keyword evidence="7 10" id="KW-1133">Transmembrane helix</keyword>
<evidence type="ECO:0000256" key="3">
    <source>
        <dbReference type="ARBA" id="ARBA00022692"/>
    </source>
</evidence>
<evidence type="ECO:0000256" key="1">
    <source>
        <dbReference type="ARBA" id="ARBA00004162"/>
    </source>
</evidence>
<dbReference type="PROSITE" id="PS50011">
    <property type="entry name" value="PROTEIN_KINASE_DOM"/>
    <property type="match status" value="1"/>
</dbReference>
<dbReference type="FunFam" id="1.10.510.10:FF:000468">
    <property type="entry name" value="PTI1-like tyrosine-protein kinase 3"/>
    <property type="match status" value="1"/>
</dbReference>
<keyword evidence="2" id="KW-1003">Cell membrane</keyword>
<evidence type="ECO:0000313" key="15">
    <source>
        <dbReference type="Proteomes" id="UP000585474"/>
    </source>
</evidence>
<evidence type="ECO:0000256" key="5">
    <source>
        <dbReference type="ARBA" id="ARBA00022741"/>
    </source>
</evidence>
<keyword evidence="6" id="KW-0067">ATP-binding</keyword>
<dbReference type="InterPro" id="IPR011009">
    <property type="entry name" value="Kinase-like_dom_sf"/>
</dbReference>
<evidence type="ECO:0000256" key="8">
    <source>
        <dbReference type="ARBA" id="ARBA00023136"/>
    </source>
</evidence>
<dbReference type="Pfam" id="PF00069">
    <property type="entry name" value="Pkinase"/>
    <property type="match status" value="1"/>
</dbReference>
<feature type="chain" id="PRO_5029535780" evidence="11">
    <location>
        <begin position="21"/>
        <end position="615"/>
    </location>
</feature>
<dbReference type="SUPFAM" id="SSF56112">
    <property type="entry name" value="Protein kinase-like (PK-like)"/>
    <property type="match status" value="1"/>
</dbReference>
<evidence type="ECO:0000256" key="7">
    <source>
        <dbReference type="ARBA" id="ARBA00022989"/>
    </source>
</evidence>
<evidence type="ECO:0000259" key="13">
    <source>
        <dbReference type="PROSITE" id="PS51782"/>
    </source>
</evidence>
<comment type="caution">
    <text evidence="14">The sequence shown here is derived from an EMBL/GenBank/DDBJ whole genome shotgun (WGS) entry which is preliminary data.</text>
</comment>
<gene>
    <name evidence="14" type="ORF">Acr_04g0008740</name>
</gene>
<sequence length="615" mass="68083">MKPAILCLFTLACLVSSISTQQEYSENSVLDCNNSDENKPSPAFLYTCNGLNTTCKAFLIFKSEPPYNSAPTISALTSSSPSELARANNVTNLTIFPTGKEVIVPVNCSCFGQYYLANTTFRIPTVDDTYFSIANNTFQGLSTCDSLKRASQYSEYELDSGLELQVPLRCACPTRKQISEGTKNLLTYSLYWDDNIPDIAERFNVSAKSVLEANGFSEEDPTLFPFTTILIPLSTEPSSSNTVIHRQKPIISSSHTTATKLKGSKRKVYLGIGIAAGSLLILSIPISITLFLFRKKRKFGVLRNSGEKGKQKLPKDLLVEIASIDQVLRVFKFEELKKGTDNFSSQSRINGSVYRGMFNREVLAVKKMGTNVSKEVNILNKINHFNLIKLHGFCQRRGCFYLVFDYMENGSLREWLRKKSPNETKSWSQRIQIALDVANGIHYLHSYTNPVYVHKNVKSSNILLDRNLRAKIVNFSLARTIAKGTNSSVTGIVEGTRGYLAPEYVEKGLVTPKVDVYAFGVVMLELIVGKEAVLEEEGREVLLSAAVGSIMEGENAETELGLFVDPGLGDNGGTAYALRVARLSLMCLSRDPEGRPSMSEVVSVLLRLQVDLQNS</sequence>
<dbReference type="Pfam" id="PF23446">
    <property type="entry name" value="LysM1_NFP_LYK"/>
    <property type="match status" value="1"/>
</dbReference>
<dbReference type="AlphaFoldDB" id="A0A7J0EIV9"/>